<dbReference type="OrthoDB" id="433949at2759"/>
<dbReference type="Proteomes" id="UP000601435">
    <property type="component" value="Unassembled WGS sequence"/>
</dbReference>
<accession>A0A813CGA6</accession>
<name>A0A813CGA6_9DINO</name>
<sequence length="331" mass="36816">MPSNLNEALARLHSILEVLPKGWRRTAIEGLSKQLRHELIEFVEGTKKHQLRHVGPAAKASAVKPSVKPGSVWTSRRASAQHHRARCQIGGVLVRSSSVRCREQAEVLLQRLRAAMSEVPEALEHRLPAAAAALSKSCTVSFVVTLDARRWIGRSLESPTLHSLAETLSWRRRAAEAEAGGWPRVKALWMEWMQTTSAQPRAFQRSRRSAREVHRLVAAGDVCFSGKAAKKRARQEASDRRLARRLRAAVTTAEALLSRAMVPKRSSKSSTRTCEVSKGRKRAVVASDLTEMRQCNSHSLKCRCLQLPQRALTELDFFGLHRDNQGQVAGA</sequence>
<gene>
    <name evidence="1" type="primary">gsp-2</name>
    <name evidence="1" type="ORF">SNEC2469_LOCUS34753</name>
</gene>
<organism evidence="1 2">
    <name type="scientific">Symbiodinium necroappetens</name>
    <dbReference type="NCBI Taxonomy" id="1628268"/>
    <lineage>
        <taxon>Eukaryota</taxon>
        <taxon>Sar</taxon>
        <taxon>Alveolata</taxon>
        <taxon>Dinophyceae</taxon>
        <taxon>Suessiales</taxon>
        <taxon>Symbiodiniaceae</taxon>
        <taxon>Symbiodinium</taxon>
    </lineage>
</organism>
<dbReference type="EMBL" id="CAJNJA010097363">
    <property type="protein sequence ID" value="CAE7942668.1"/>
    <property type="molecule type" value="Genomic_DNA"/>
</dbReference>
<protein>
    <submittedName>
        <fullName evidence="1">Gsp-2 protein</fullName>
    </submittedName>
</protein>
<dbReference type="AlphaFoldDB" id="A0A813CGA6"/>
<proteinExistence type="predicted"/>
<evidence type="ECO:0000313" key="1">
    <source>
        <dbReference type="EMBL" id="CAE7942668.1"/>
    </source>
</evidence>
<evidence type="ECO:0000313" key="2">
    <source>
        <dbReference type="Proteomes" id="UP000601435"/>
    </source>
</evidence>
<reference evidence="1" key="1">
    <citation type="submission" date="2021-02" db="EMBL/GenBank/DDBJ databases">
        <authorList>
            <person name="Dougan E. K."/>
            <person name="Rhodes N."/>
            <person name="Thang M."/>
            <person name="Chan C."/>
        </authorList>
    </citation>
    <scope>NUCLEOTIDE SEQUENCE</scope>
</reference>
<comment type="caution">
    <text evidence="1">The sequence shown here is derived from an EMBL/GenBank/DDBJ whole genome shotgun (WGS) entry which is preliminary data.</text>
</comment>
<keyword evidence="2" id="KW-1185">Reference proteome</keyword>